<keyword evidence="4 7" id="KW-0812">Transmembrane</keyword>
<feature type="transmembrane region" description="Helical" evidence="7">
    <location>
        <begin position="125"/>
        <end position="142"/>
    </location>
</feature>
<dbReference type="OrthoDB" id="9791874at2"/>
<dbReference type="InterPro" id="IPR005115">
    <property type="entry name" value="Gly_transporter"/>
</dbReference>
<evidence type="ECO:0000256" key="3">
    <source>
        <dbReference type="ARBA" id="ARBA00022475"/>
    </source>
</evidence>
<feature type="transmembrane region" description="Helical" evidence="7">
    <location>
        <begin position="154"/>
        <end position="172"/>
    </location>
</feature>
<evidence type="ECO:0000256" key="1">
    <source>
        <dbReference type="ARBA" id="ARBA00004651"/>
    </source>
</evidence>
<feature type="transmembrane region" description="Helical" evidence="7">
    <location>
        <begin position="178"/>
        <end position="199"/>
    </location>
</feature>
<comment type="caution">
    <text evidence="9">The sequence shown here is derived from an EMBL/GenBank/DDBJ whole genome shotgun (WGS) entry which is preliminary data.</text>
</comment>
<comment type="similarity">
    <text evidence="2">Belongs to the UPF0126 family.</text>
</comment>
<dbReference type="RefSeq" id="WP_075129329.1">
    <property type="nucleotide sequence ID" value="NZ_MSIE01000071.1"/>
</dbReference>
<keyword evidence="10" id="KW-1185">Reference proteome</keyword>
<proteinExistence type="inferred from homology"/>
<dbReference type="EMBL" id="MSIE01000071">
    <property type="protein sequence ID" value="OLF10826.1"/>
    <property type="molecule type" value="Genomic_DNA"/>
</dbReference>
<evidence type="ECO:0000313" key="9">
    <source>
        <dbReference type="EMBL" id="OLF10826.1"/>
    </source>
</evidence>
<evidence type="ECO:0000259" key="8">
    <source>
        <dbReference type="Pfam" id="PF03458"/>
    </source>
</evidence>
<organism evidence="9 10">
    <name type="scientific">Actinophytocola xanthii</name>
    <dbReference type="NCBI Taxonomy" id="1912961"/>
    <lineage>
        <taxon>Bacteria</taxon>
        <taxon>Bacillati</taxon>
        <taxon>Actinomycetota</taxon>
        <taxon>Actinomycetes</taxon>
        <taxon>Pseudonocardiales</taxon>
        <taxon>Pseudonocardiaceae</taxon>
    </lineage>
</organism>
<feature type="domain" description="Glycine transporter" evidence="8">
    <location>
        <begin position="10"/>
        <end position="85"/>
    </location>
</feature>
<dbReference type="Proteomes" id="UP000185596">
    <property type="component" value="Unassembled WGS sequence"/>
</dbReference>
<name>A0A1Q8C901_9PSEU</name>
<sequence length="214" mass="21608">MTTEPPLLLVLDLIGTFAFGLNGALTAVRAAQLDIVGVVTLGVITALGGGIIRDVLLGDVPPATLRDWRYLALAVLGGLVAFALSQWLDRLEMSINVLDAVGLSVFAVIGASKAVAFGLGVGPAVILGAVTGVGGGTIRDTLVRQVPSVLRSDLYAIPALLAAALTVGAIHLGIYGLWAALAAAAICFAVRMLGVVLGLNAPRPRGARPASDGG</sequence>
<feature type="transmembrane region" description="Helical" evidence="7">
    <location>
        <begin position="68"/>
        <end position="88"/>
    </location>
</feature>
<evidence type="ECO:0000313" key="10">
    <source>
        <dbReference type="Proteomes" id="UP000185596"/>
    </source>
</evidence>
<comment type="subcellular location">
    <subcellularLocation>
        <location evidence="1">Cell membrane</location>
        <topology evidence="1">Multi-pass membrane protein</topology>
    </subcellularLocation>
</comment>
<dbReference type="PANTHER" id="PTHR30506:SF3">
    <property type="entry name" value="UPF0126 INNER MEMBRANE PROTEIN YADS-RELATED"/>
    <property type="match status" value="1"/>
</dbReference>
<dbReference type="PANTHER" id="PTHR30506">
    <property type="entry name" value="INNER MEMBRANE PROTEIN"/>
    <property type="match status" value="1"/>
</dbReference>
<feature type="transmembrane region" description="Helical" evidence="7">
    <location>
        <begin position="6"/>
        <end position="28"/>
    </location>
</feature>
<dbReference type="AlphaFoldDB" id="A0A1Q8C901"/>
<gene>
    <name evidence="9" type="ORF">BU204_30950</name>
</gene>
<evidence type="ECO:0000256" key="5">
    <source>
        <dbReference type="ARBA" id="ARBA00022989"/>
    </source>
</evidence>
<dbReference type="GO" id="GO:0005886">
    <property type="term" value="C:plasma membrane"/>
    <property type="evidence" value="ECO:0007669"/>
    <property type="project" value="UniProtKB-SubCell"/>
</dbReference>
<evidence type="ECO:0000256" key="4">
    <source>
        <dbReference type="ARBA" id="ARBA00022692"/>
    </source>
</evidence>
<feature type="transmembrane region" description="Helical" evidence="7">
    <location>
        <begin position="35"/>
        <end position="56"/>
    </location>
</feature>
<feature type="domain" description="Glycine transporter" evidence="8">
    <location>
        <begin position="97"/>
        <end position="168"/>
    </location>
</feature>
<evidence type="ECO:0000256" key="2">
    <source>
        <dbReference type="ARBA" id="ARBA00008193"/>
    </source>
</evidence>
<evidence type="ECO:0000256" key="7">
    <source>
        <dbReference type="SAM" id="Phobius"/>
    </source>
</evidence>
<accession>A0A1Q8C901</accession>
<protein>
    <recommendedName>
        <fullName evidence="8">Glycine transporter domain-containing protein</fullName>
    </recommendedName>
</protein>
<dbReference type="STRING" id="1912961.BU204_30950"/>
<keyword evidence="6 7" id="KW-0472">Membrane</keyword>
<evidence type="ECO:0000256" key="6">
    <source>
        <dbReference type="ARBA" id="ARBA00023136"/>
    </source>
</evidence>
<reference evidence="9 10" key="1">
    <citation type="submission" date="2016-12" db="EMBL/GenBank/DDBJ databases">
        <title>The draft genome sequence of Actinophytocola sp. 11-183.</title>
        <authorList>
            <person name="Wang W."/>
            <person name="Yuan L."/>
        </authorList>
    </citation>
    <scope>NUCLEOTIDE SEQUENCE [LARGE SCALE GENOMIC DNA]</scope>
    <source>
        <strain evidence="9 10">11-183</strain>
    </source>
</reference>
<dbReference type="Pfam" id="PF03458">
    <property type="entry name" value="Gly_transporter"/>
    <property type="match status" value="2"/>
</dbReference>
<keyword evidence="5 7" id="KW-1133">Transmembrane helix</keyword>
<keyword evidence="3" id="KW-1003">Cell membrane</keyword>